<dbReference type="InterPro" id="IPR001810">
    <property type="entry name" value="F-box_dom"/>
</dbReference>
<dbReference type="EMBL" id="JAACJO010000016">
    <property type="protein sequence ID" value="KAF5349694.1"/>
    <property type="molecule type" value="Genomic_DNA"/>
</dbReference>
<dbReference type="Pfam" id="PF00646">
    <property type="entry name" value="F-box"/>
    <property type="match status" value="1"/>
</dbReference>
<dbReference type="AlphaFoldDB" id="A0A8H5FUP9"/>
<gene>
    <name evidence="2" type="ORF">D9756_008779</name>
</gene>
<keyword evidence="3" id="KW-1185">Reference proteome</keyword>
<feature type="domain" description="F-box" evidence="1">
    <location>
        <begin position="1"/>
        <end position="46"/>
    </location>
</feature>
<dbReference type="PROSITE" id="PS50181">
    <property type="entry name" value="FBOX"/>
    <property type="match status" value="1"/>
</dbReference>
<dbReference type="Proteomes" id="UP000559027">
    <property type="component" value="Unassembled WGS sequence"/>
</dbReference>
<proteinExistence type="predicted"/>
<protein>
    <recommendedName>
        <fullName evidence="1">F-box domain-containing protein</fullName>
    </recommendedName>
</protein>
<dbReference type="CDD" id="cd09917">
    <property type="entry name" value="F-box_SF"/>
    <property type="match status" value="1"/>
</dbReference>
<sequence length="508" mass="58274">MNFLDLPHDILAEIFRLLDGDSVYSCSLVNKGLHVYLHSRREFEYRYRLEKQELINASDGKCTYENRIDLLKYFVYMWWSDSRNPKTPYEIYHIEGRCIAYELVAGVFAKTDGSSLLLQWLPSFNTPGRQVTYSRDEVGFPIKDFALDPTQDVVVSIEANYLPYVLPWSREIVLHFRTLSANTPHPEAKEPTIRFPVPYHPQGNDLSAVTIQLADDLLSISFSSGLGLYRLLLWDWKNATVILNSMSPSLHLPPGSYSFEILSSRSYAILSRSNSGSIYVYNIEYPRNPVIPPFCVAKLMMPSLLPGIQLTSLLSHTGPFLGQPRRDGLFTTSPAARVYVISARFLNTSRTHATFFIHGSAFAPYIQTKRPQIPFPEVPWEEWSHRKCFVFPEHLSTNCRFIQGTRIVMPTMEGPENGKVHILDFNLVRDPVRDAESSNFGLFMQDIHFILPPRIRTMLVGSSCTSWMIDEDYILGLNTTGDFEEQIRSLEVYSMYHSHDVQPQNIDM</sequence>
<reference evidence="2 3" key="1">
    <citation type="journal article" date="2020" name="ISME J.">
        <title>Uncovering the hidden diversity of litter-decomposition mechanisms in mushroom-forming fungi.</title>
        <authorList>
            <person name="Floudas D."/>
            <person name="Bentzer J."/>
            <person name="Ahren D."/>
            <person name="Johansson T."/>
            <person name="Persson P."/>
            <person name="Tunlid A."/>
        </authorList>
    </citation>
    <scope>NUCLEOTIDE SEQUENCE [LARGE SCALE GENOMIC DNA]</scope>
    <source>
        <strain evidence="2 3">CBS 146.42</strain>
    </source>
</reference>
<evidence type="ECO:0000313" key="2">
    <source>
        <dbReference type="EMBL" id="KAF5349694.1"/>
    </source>
</evidence>
<organism evidence="2 3">
    <name type="scientific">Leucocoprinus leucothites</name>
    <dbReference type="NCBI Taxonomy" id="201217"/>
    <lineage>
        <taxon>Eukaryota</taxon>
        <taxon>Fungi</taxon>
        <taxon>Dikarya</taxon>
        <taxon>Basidiomycota</taxon>
        <taxon>Agaricomycotina</taxon>
        <taxon>Agaricomycetes</taxon>
        <taxon>Agaricomycetidae</taxon>
        <taxon>Agaricales</taxon>
        <taxon>Agaricineae</taxon>
        <taxon>Agaricaceae</taxon>
        <taxon>Leucocoprinus</taxon>
    </lineage>
</organism>
<evidence type="ECO:0000259" key="1">
    <source>
        <dbReference type="PROSITE" id="PS50181"/>
    </source>
</evidence>
<name>A0A8H5FUP9_9AGAR</name>
<comment type="caution">
    <text evidence="2">The sequence shown here is derived from an EMBL/GenBank/DDBJ whole genome shotgun (WGS) entry which is preliminary data.</text>
</comment>
<dbReference type="SUPFAM" id="SSF81383">
    <property type="entry name" value="F-box domain"/>
    <property type="match status" value="1"/>
</dbReference>
<accession>A0A8H5FUP9</accession>
<dbReference type="OrthoDB" id="2745718at2759"/>
<evidence type="ECO:0000313" key="3">
    <source>
        <dbReference type="Proteomes" id="UP000559027"/>
    </source>
</evidence>
<dbReference type="InterPro" id="IPR036047">
    <property type="entry name" value="F-box-like_dom_sf"/>
</dbReference>